<dbReference type="HOGENOM" id="CLU_2166465_0_0_11"/>
<name>F8A5U7_CELGA</name>
<evidence type="ECO:0000313" key="2">
    <source>
        <dbReference type="EMBL" id="AEI13387.1"/>
    </source>
</evidence>
<dbReference type="Proteomes" id="UP000000485">
    <property type="component" value="Chromosome"/>
</dbReference>
<feature type="signal peptide" evidence="1">
    <location>
        <begin position="1"/>
        <end position="26"/>
    </location>
</feature>
<dbReference type="KEGG" id="cga:Celgi_2894"/>
<dbReference type="AlphaFoldDB" id="F8A5U7"/>
<evidence type="ECO:0000256" key="1">
    <source>
        <dbReference type="SAM" id="SignalP"/>
    </source>
</evidence>
<sequence length="110" mass="11808" precursor="true">MRLKQTKRAALALIASAALIVGSAVGASAWTNSADITCTSSTGWQVHIKTYSWGDTYHELVTPEGARYGWRYANGLAYKTRTTKTAKQMATSVTVIADDLASASRYCGTI</sequence>
<evidence type="ECO:0000313" key="3">
    <source>
        <dbReference type="Proteomes" id="UP000000485"/>
    </source>
</evidence>
<dbReference type="STRING" id="593907.Celgi_2894"/>
<dbReference type="EMBL" id="CP002665">
    <property type="protein sequence ID" value="AEI13387.1"/>
    <property type="molecule type" value="Genomic_DNA"/>
</dbReference>
<proteinExistence type="predicted"/>
<keyword evidence="3" id="KW-1185">Reference proteome</keyword>
<gene>
    <name evidence="2" type="ordered locus">Celgi_2894</name>
</gene>
<keyword evidence="1" id="KW-0732">Signal</keyword>
<reference evidence="3" key="1">
    <citation type="submission" date="2011-04" db="EMBL/GenBank/DDBJ databases">
        <title>Complete sequence of Cellvibrio gilvus ATCC 13127.</title>
        <authorList>
            <person name="Lucas S."/>
            <person name="Han J."/>
            <person name="Lapidus A."/>
            <person name="Cheng J.-F."/>
            <person name="Goodwin L."/>
            <person name="Pitluck S."/>
            <person name="Peters L."/>
            <person name="Munk A."/>
            <person name="Detter J.C."/>
            <person name="Han C."/>
            <person name="Tapia R."/>
            <person name="Land M."/>
            <person name="Hauser L."/>
            <person name="Kyrpides N."/>
            <person name="Ivanova N."/>
            <person name="Ovchinnikova G."/>
            <person name="Pagani I."/>
            <person name="Mead D."/>
            <person name="Brumm P."/>
            <person name="Woyke T."/>
        </authorList>
    </citation>
    <scope>NUCLEOTIDE SEQUENCE [LARGE SCALE GENOMIC DNA]</scope>
    <source>
        <strain evidence="3">ATCC 13127 / NRRL B-14078</strain>
    </source>
</reference>
<accession>F8A5U7</accession>
<organism evidence="2 3">
    <name type="scientific">Cellulomonas gilvus (strain ATCC 13127 / NRRL B-14078)</name>
    <name type="common">Cellvibrio gilvus</name>
    <dbReference type="NCBI Taxonomy" id="593907"/>
    <lineage>
        <taxon>Bacteria</taxon>
        <taxon>Bacillati</taxon>
        <taxon>Actinomycetota</taxon>
        <taxon>Actinomycetes</taxon>
        <taxon>Micrococcales</taxon>
        <taxon>Cellulomonadaceae</taxon>
        <taxon>Cellulomonas</taxon>
    </lineage>
</organism>
<protein>
    <submittedName>
        <fullName evidence="2">Uncharacterized protein</fullName>
    </submittedName>
</protein>
<feature type="chain" id="PRO_5038915301" evidence="1">
    <location>
        <begin position="27"/>
        <end position="110"/>
    </location>
</feature>